<reference evidence="1 3" key="1">
    <citation type="submission" date="2023-07" db="EMBL/GenBank/DDBJ databases">
        <title>Sorghum-associated microbial communities from plants grown in Nebraska, USA.</title>
        <authorList>
            <person name="Schachtman D."/>
        </authorList>
    </citation>
    <scope>NUCLEOTIDE SEQUENCE</scope>
    <source>
        <strain evidence="2 3">BE105</strain>
        <strain evidence="1">BE69</strain>
    </source>
</reference>
<evidence type="ECO:0000313" key="4">
    <source>
        <dbReference type="Proteomes" id="UP001253458"/>
    </source>
</evidence>
<sequence>MPASEIEIHAIVLRLLREGYAALTAAQRRVVDSLMAVC</sequence>
<gene>
    <name evidence="1" type="ORF">J2W88_000546</name>
    <name evidence="2" type="ORF">J2W93_000547</name>
</gene>
<accession>A0AAJ2F2M2</accession>
<proteinExistence type="predicted"/>
<evidence type="ECO:0000313" key="3">
    <source>
        <dbReference type="Proteomes" id="UP001249076"/>
    </source>
</evidence>
<dbReference type="Proteomes" id="UP001249076">
    <property type="component" value="Unassembled WGS sequence"/>
</dbReference>
<organism evidence="1 4">
    <name type="scientific">Acidovorax delafieldii</name>
    <name type="common">Pseudomonas delafieldii</name>
    <dbReference type="NCBI Taxonomy" id="47920"/>
    <lineage>
        <taxon>Bacteria</taxon>
        <taxon>Pseudomonadati</taxon>
        <taxon>Pseudomonadota</taxon>
        <taxon>Betaproteobacteria</taxon>
        <taxon>Burkholderiales</taxon>
        <taxon>Comamonadaceae</taxon>
        <taxon>Acidovorax</taxon>
    </lineage>
</organism>
<dbReference type="AlphaFoldDB" id="A0AAJ2F2M2"/>
<evidence type="ECO:0000313" key="1">
    <source>
        <dbReference type="EMBL" id="MDR6765288.1"/>
    </source>
</evidence>
<protein>
    <submittedName>
        <fullName evidence="1">Uncharacterized protein</fullName>
    </submittedName>
</protein>
<dbReference type="EMBL" id="JAVDTS010000001">
    <property type="protein sequence ID" value="MDR6835726.1"/>
    <property type="molecule type" value="Genomic_DNA"/>
</dbReference>
<dbReference type="Proteomes" id="UP001253458">
    <property type="component" value="Unassembled WGS sequence"/>
</dbReference>
<comment type="caution">
    <text evidence="1">The sequence shown here is derived from an EMBL/GenBank/DDBJ whole genome shotgun (WGS) entry which is preliminary data.</text>
</comment>
<evidence type="ECO:0000313" key="2">
    <source>
        <dbReference type="EMBL" id="MDR6835726.1"/>
    </source>
</evidence>
<dbReference type="EMBL" id="JAVDTL010000001">
    <property type="protein sequence ID" value="MDR6765288.1"/>
    <property type="molecule type" value="Genomic_DNA"/>
</dbReference>
<name>A0AAJ2F2M2_ACIDE</name>
<keyword evidence="3" id="KW-1185">Reference proteome</keyword>